<comment type="catalytic activity">
    <reaction evidence="5">
        <text>(sulfur carrier)-H + L-cysteine = (sulfur carrier)-SH + L-alanine</text>
        <dbReference type="Rhea" id="RHEA:43892"/>
        <dbReference type="Rhea" id="RHEA-COMP:14737"/>
        <dbReference type="Rhea" id="RHEA-COMP:14739"/>
        <dbReference type="ChEBI" id="CHEBI:29917"/>
        <dbReference type="ChEBI" id="CHEBI:35235"/>
        <dbReference type="ChEBI" id="CHEBI:57972"/>
        <dbReference type="ChEBI" id="CHEBI:64428"/>
        <dbReference type="EC" id="2.8.1.7"/>
    </reaction>
</comment>
<comment type="cofactor">
    <cofactor evidence="1">
        <name>pyridoxal 5'-phosphate</name>
        <dbReference type="ChEBI" id="CHEBI:597326"/>
    </cofactor>
</comment>
<dbReference type="Proteomes" id="UP001231189">
    <property type="component" value="Unassembled WGS sequence"/>
</dbReference>
<evidence type="ECO:0000256" key="4">
    <source>
        <dbReference type="ARBA" id="ARBA00022898"/>
    </source>
</evidence>
<evidence type="ECO:0000256" key="2">
    <source>
        <dbReference type="ARBA" id="ARBA00012239"/>
    </source>
</evidence>
<proteinExistence type="predicted"/>
<dbReference type="Gene3D" id="3.40.395.10">
    <property type="entry name" value="Adenoviral Proteinase, Chain A"/>
    <property type="match status" value="1"/>
</dbReference>
<evidence type="ECO:0000256" key="1">
    <source>
        <dbReference type="ARBA" id="ARBA00001933"/>
    </source>
</evidence>
<dbReference type="EC" id="2.8.1.7" evidence="2"/>
<dbReference type="EMBL" id="JAUUTY010000004">
    <property type="protein sequence ID" value="KAK1647256.1"/>
    <property type="molecule type" value="Genomic_DNA"/>
</dbReference>
<dbReference type="InterPro" id="IPR015421">
    <property type="entry name" value="PyrdxlP-dep_Trfase_major"/>
</dbReference>
<dbReference type="InterPro" id="IPR010970">
    <property type="entry name" value="Cys_dSase_SufS"/>
</dbReference>
<dbReference type="SUPFAM" id="SSF53383">
    <property type="entry name" value="PLP-dependent transferases"/>
    <property type="match status" value="1"/>
</dbReference>
<keyword evidence="4" id="KW-0663">Pyridoxal phosphate</keyword>
<dbReference type="Gene3D" id="3.40.640.10">
    <property type="entry name" value="Type I PLP-dependent aspartate aminotransferase-like (Major domain)"/>
    <property type="match status" value="1"/>
</dbReference>
<dbReference type="GO" id="GO:0030170">
    <property type="term" value="F:pyridoxal phosphate binding"/>
    <property type="evidence" value="ECO:0007669"/>
    <property type="project" value="InterPro"/>
</dbReference>
<sequence>MATAAAAGVASLRYFPSSLRNRVCPGTTSGGGAVTFLPRRGRGASAAAVAAPSREAEPASSLGDLTRVDFPILDQEFDGNKLVYFDNGATSQKPSHVMKALDDYYRFYNSNVHRGIHALSAKATGAYEAARIKVANFVNAADSREIIFTRNATEAINLVAYSWGLSNLKQGDEIVLTVAEHHSAIVPWQFVSQKTGAVLKYVGLTKEEVPDIEQLKGLLSNKTKIVVVHHVSNVLGSMLPIEEIVACSNRVGAKVLVDACQSVPHMPVDVQKLGADFLVASSHKMCGPTGVGFLHGKFEILSSMEPFLGGGEMIADVFEDKSTYAEPPSRFEAGTPAIGEAIALGAAIDYLSNFGMHRIHEYEKELGAYLYESLLSVPKVRVYGPAPSQSDHRAPLCSFNVENVHPTDIAEILDLQHGVAIRSGHHCAQILHRTLGITASARASLHFYNTKEEVDVFIHGLKDTIDFLTSQHYAALPRIEDSEAAQRRRRVADRESTIPRLGVLSAEHSGKESTVFVAVESSRKKMSNAGQSKFTKMKAKLHLQHKVSADGTHETASELPENKEVPAVDEHVGSAAADIGDAQAVSKKKKNQSNLFNRSSPMKIVRLCKDLTKDQLALLVKSDFGQIAKMKCSKLNPALCHFLMDHFDPHGCALDFGKRGRIPVTPDSVVKVLGVPMGNTDVPYTLDVDATSLILEMLGIKDGVQPNVTFIEKQLGPSFPADTAYLRKFVIYVISSVFAPTTGIKVSPKCYPPVINTEAIKTLNWAKFVVDILVETANAKISKNWFKACMPYIMILYLDSLEITSVDVPEDGTRCCVWTNQMVRLVSDLDTDSNGNFGALQDVEKYRPAVINMCTIFEEGLAGFIKSLGATDEKGNTSNSGQPIVVQPISVQTEANTKRRRITRRKKDDCQGSKQEKKVLEVPAEVPDPAKTSVVNDPDPAATEVVPDTAEGVPEVVPDPASTEDVPDPAEVVPEEQMDVNSEVPDVVSNCNSKKRKADDSCMPDDKADRSKLQHTQAECAGDVQTHTPDDALKKLQIYGSVSSSKAEGHSSDKGESFPPSSLTTVPTNIIGNQDDEKHKLDGAAVTDVGTPPEEECTPTGGRRPLTRSMSPMIAHVSSEFSPKNRRQRNAVAKIVADSPRRLTRFATAQAKANAVHAGMPGEPQVDLHNSMNRNLDHQFGTSETNLERKQRELIEDCPSFDLGFETQGNEGASVVETEGALKESQELVIISSNEDSGDSLDKIYANLEMPVRTPNAVAKSAAEHVLVKSVGPNSSTPIPQAHKKRIVKPAQNQKSPYVECSKKEVATKYTNEVYNRVGAYGGETKEMTLTKTTSLTMTKLRGVMCIHDRSVKKIFKCTDENRLDHKEQVMFLVLQDLTPDIKLFNGHYYLIVLNLKAERFEVFDSIRAKGNRGLQKDYRAIIGSIKYMWAENYIESKIKIDKWPTVHIDTPMQKTT</sequence>
<keyword evidence="3" id="KW-0808">Transferase</keyword>
<comment type="caution">
    <text evidence="8">The sequence shown here is derived from an EMBL/GenBank/DDBJ whole genome shotgun (WGS) entry which is preliminary data.</text>
</comment>
<dbReference type="Pfam" id="PF00266">
    <property type="entry name" value="Aminotran_5"/>
    <property type="match status" value="1"/>
</dbReference>
<keyword evidence="9" id="KW-1185">Reference proteome</keyword>
<evidence type="ECO:0000313" key="9">
    <source>
        <dbReference type="Proteomes" id="UP001231189"/>
    </source>
</evidence>
<organism evidence="8 9">
    <name type="scientific">Lolium multiflorum</name>
    <name type="common">Italian ryegrass</name>
    <name type="synonym">Lolium perenne subsp. multiflorum</name>
    <dbReference type="NCBI Taxonomy" id="4521"/>
    <lineage>
        <taxon>Eukaryota</taxon>
        <taxon>Viridiplantae</taxon>
        <taxon>Streptophyta</taxon>
        <taxon>Embryophyta</taxon>
        <taxon>Tracheophyta</taxon>
        <taxon>Spermatophyta</taxon>
        <taxon>Magnoliopsida</taxon>
        <taxon>Liliopsida</taxon>
        <taxon>Poales</taxon>
        <taxon>Poaceae</taxon>
        <taxon>BOP clade</taxon>
        <taxon>Pooideae</taxon>
        <taxon>Poodae</taxon>
        <taxon>Poeae</taxon>
        <taxon>Poeae Chloroplast Group 2 (Poeae type)</taxon>
        <taxon>Loliodinae</taxon>
        <taxon>Loliinae</taxon>
        <taxon>Lolium</taxon>
    </lineage>
</organism>
<dbReference type="InterPro" id="IPR015422">
    <property type="entry name" value="PyrdxlP-dep_Trfase_small"/>
</dbReference>
<dbReference type="CDD" id="cd06453">
    <property type="entry name" value="SufS_like"/>
    <property type="match status" value="1"/>
</dbReference>
<gene>
    <name evidence="8" type="ORF">QYE76_065061</name>
</gene>
<reference evidence="8" key="1">
    <citation type="submission" date="2023-07" db="EMBL/GenBank/DDBJ databases">
        <title>A chromosome-level genome assembly of Lolium multiflorum.</title>
        <authorList>
            <person name="Chen Y."/>
            <person name="Copetti D."/>
            <person name="Kolliker R."/>
            <person name="Studer B."/>
        </authorList>
    </citation>
    <scope>NUCLEOTIDE SEQUENCE</scope>
    <source>
        <strain evidence="8">02402/16</strain>
        <tissue evidence="8">Leaf</tissue>
    </source>
</reference>
<dbReference type="GO" id="GO:0031071">
    <property type="term" value="F:cysteine desulfurase activity"/>
    <property type="evidence" value="ECO:0007669"/>
    <property type="project" value="UniProtKB-EC"/>
</dbReference>
<feature type="domain" description="Aminotransferase class V" evidence="7">
    <location>
        <begin position="83"/>
        <end position="457"/>
    </location>
</feature>
<evidence type="ECO:0000259" key="7">
    <source>
        <dbReference type="Pfam" id="PF00266"/>
    </source>
</evidence>
<dbReference type="InterPro" id="IPR015424">
    <property type="entry name" value="PyrdxlP-dep_Trfase"/>
</dbReference>
<feature type="compositionally biased region" description="Polar residues" evidence="6">
    <location>
        <begin position="1059"/>
        <end position="1072"/>
    </location>
</feature>
<dbReference type="SUPFAM" id="SSF54001">
    <property type="entry name" value="Cysteine proteinases"/>
    <property type="match status" value="1"/>
</dbReference>
<feature type="region of interest" description="Disordered" evidence="6">
    <location>
        <begin position="980"/>
        <end position="1026"/>
    </location>
</feature>
<dbReference type="PANTHER" id="PTHR43586:SF8">
    <property type="entry name" value="CYSTEINE DESULFURASE 1, CHLOROPLASTIC"/>
    <property type="match status" value="1"/>
</dbReference>
<evidence type="ECO:0000256" key="6">
    <source>
        <dbReference type="SAM" id="MobiDB-lite"/>
    </source>
</evidence>
<dbReference type="InterPro" id="IPR038765">
    <property type="entry name" value="Papain-like_cys_pep_sf"/>
</dbReference>
<dbReference type="Gene3D" id="3.90.1150.10">
    <property type="entry name" value="Aspartate Aminotransferase, domain 1"/>
    <property type="match status" value="1"/>
</dbReference>
<feature type="region of interest" description="Disordered" evidence="6">
    <location>
        <begin position="893"/>
        <end position="941"/>
    </location>
</feature>
<feature type="compositionally biased region" description="Basic and acidic residues" evidence="6">
    <location>
        <begin position="1047"/>
        <end position="1056"/>
    </location>
</feature>
<evidence type="ECO:0000256" key="5">
    <source>
        <dbReference type="ARBA" id="ARBA00050776"/>
    </source>
</evidence>
<dbReference type="GO" id="GO:0006534">
    <property type="term" value="P:cysteine metabolic process"/>
    <property type="evidence" value="ECO:0007669"/>
    <property type="project" value="InterPro"/>
</dbReference>
<protein>
    <recommendedName>
        <fullName evidence="2">cysteine desulfurase</fullName>
        <ecNumber evidence="2">2.8.1.7</ecNumber>
    </recommendedName>
</protein>
<dbReference type="InterPro" id="IPR000192">
    <property type="entry name" value="Aminotrans_V_dom"/>
</dbReference>
<accession>A0AAD8S7R9</accession>
<feature type="compositionally biased region" description="Basic and acidic residues" evidence="6">
    <location>
        <begin position="906"/>
        <end position="920"/>
    </location>
</feature>
<evidence type="ECO:0000313" key="8">
    <source>
        <dbReference type="EMBL" id="KAK1647256.1"/>
    </source>
</evidence>
<name>A0AAD8S7R9_LOLMU</name>
<dbReference type="PANTHER" id="PTHR43586">
    <property type="entry name" value="CYSTEINE DESULFURASE"/>
    <property type="match status" value="1"/>
</dbReference>
<feature type="region of interest" description="Disordered" evidence="6">
    <location>
        <begin position="1044"/>
        <end position="1107"/>
    </location>
</feature>
<dbReference type="NCBIfam" id="TIGR01979">
    <property type="entry name" value="sufS"/>
    <property type="match status" value="1"/>
</dbReference>
<feature type="compositionally biased region" description="Basic and acidic residues" evidence="6">
    <location>
        <begin position="997"/>
        <end position="1012"/>
    </location>
</feature>
<evidence type="ECO:0000256" key="3">
    <source>
        <dbReference type="ARBA" id="ARBA00022679"/>
    </source>
</evidence>